<evidence type="ECO:0000256" key="1">
    <source>
        <dbReference type="SAM" id="Phobius"/>
    </source>
</evidence>
<evidence type="ECO:0000313" key="2">
    <source>
        <dbReference type="EMBL" id="MBF4695108.1"/>
    </source>
</evidence>
<dbReference type="PANTHER" id="PTHR36007:SF2">
    <property type="entry name" value="TRANSPORT PROTEIN-RELATED"/>
    <property type="match status" value="1"/>
</dbReference>
<name>A0ABR9ZXA8_9FIRM</name>
<organism evidence="2 3">
    <name type="scientific">Fusibacter ferrireducens</name>
    <dbReference type="NCBI Taxonomy" id="2785058"/>
    <lineage>
        <taxon>Bacteria</taxon>
        <taxon>Bacillati</taxon>
        <taxon>Bacillota</taxon>
        <taxon>Clostridia</taxon>
        <taxon>Eubacteriales</taxon>
        <taxon>Eubacteriales Family XII. Incertae Sedis</taxon>
        <taxon>Fusibacter</taxon>
    </lineage>
</organism>
<sequence length="159" mass="17721">MLEFLKTVLTNEFKVIFTAALPVIEIKGAIPLGLSLGMNPWHTLLISLLGSIMPVPFILFGIRPVFNWLKHAAFFRKITDRIESKTLNKSHRIQKYGVWGLFLFVAIPLPGTGVWTGSLAAVLLDIRFKWAFPAILIGNLVAGIIIFSLSNGVISLFRF</sequence>
<accession>A0ABR9ZXA8</accession>
<comment type="caution">
    <text evidence="2">The sequence shown here is derived from an EMBL/GenBank/DDBJ whole genome shotgun (WGS) entry which is preliminary data.</text>
</comment>
<keyword evidence="1" id="KW-0472">Membrane</keyword>
<dbReference type="InterPro" id="IPR009577">
    <property type="entry name" value="Sm_multidrug_ex"/>
</dbReference>
<gene>
    <name evidence="2" type="ORF">ISU02_18570</name>
</gene>
<keyword evidence="3" id="KW-1185">Reference proteome</keyword>
<dbReference type="EMBL" id="JADKNH010000013">
    <property type="protein sequence ID" value="MBF4695108.1"/>
    <property type="molecule type" value="Genomic_DNA"/>
</dbReference>
<dbReference type="PANTHER" id="PTHR36007">
    <property type="entry name" value="TRANSPORT PROTEIN-RELATED"/>
    <property type="match status" value="1"/>
</dbReference>
<protein>
    <submittedName>
        <fullName evidence="2">Small multi-drug export protein</fullName>
    </submittedName>
</protein>
<proteinExistence type="predicted"/>
<feature type="transmembrane region" description="Helical" evidence="1">
    <location>
        <begin position="98"/>
        <end position="124"/>
    </location>
</feature>
<dbReference type="RefSeq" id="WP_194703351.1">
    <property type="nucleotide sequence ID" value="NZ_JADKNH010000013.1"/>
</dbReference>
<dbReference type="Pfam" id="PF06695">
    <property type="entry name" value="Sm_multidrug_ex"/>
    <property type="match status" value="1"/>
</dbReference>
<feature type="transmembrane region" description="Helical" evidence="1">
    <location>
        <begin position="130"/>
        <end position="157"/>
    </location>
</feature>
<dbReference type="Proteomes" id="UP000614200">
    <property type="component" value="Unassembled WGS sequence"/>
</dbReference>
<evidence type="ECO:0000313" key="3">
    <source>
        <dbReference type="Proteomes" id="UP000614200"/>
    </source>
</evidence>
<reference evidence="2 3" key="1">
    <citation type="submission" date="2020-11" db="EMBL/GenBank/DDBJ databases">
        <title>Fusibacter basophilias sp. nov.</title>
        <authorList>
            <person name="Qiu D."/>
        </authorList>
    </citation>
    <scope>NUCLEOTIDE SEQUENCE [LARGE SCALE GENOMIC DNA]</scope>
    <source>
        <strain evidence="2 3">Q10-2</strain>
    </source>
</reference>
<keyword evidence="1" id="KW-1133">Transmembrane helix</keyword>
<feature type="transmembrane region" description="Helical" evidence="1">
    <location>
        <begin position="41"/>
        <end position="62"/>
    </location>
</feature>
<keyword evidence="1" id="KW-0812">Transmembrane</keyword>